<dbReference type="PROSITE" id="PS00018">
    <property type="entry name" value="EF_HAND_1"/>
    <property type="match status" value="1"/>
</dbReference>
<dbReference type="NCBIfam" id="TIGR04057">
    <property type="entry name" value="SusC_RagA_signa"/>
    <property type="match status" value="1"/>
</dbReference>
<evidence type="ECO:0000256" key="1">
    <source>
        <dbReference type="ARBA" id="ARBA00004571"/>
    </source>
</evidence>
<keyword evidence="4 7" id="KW-0812">Transmembrane</keyword>
<gene>
    <name evidence="9" type="ORF">WAE58_14010</name>
</gene>
<evidence type="ECO:0000256" key="2">
    <source>
        <dbReference type="ARBA" id="ARBA00022448"/>
    </source>
</evidence>
<keyword evidence="3 7" id="KW-1134">Transmembrane beta strand</keyword>
<dbReference type="NCBIfam" id="TIGR04056">
    <property type="entry name" value="OMP_RagA_SusC"/>
    <property type="match status" value="1"/>
</dbReference>
<evidence type="ECO:0000313" key="9">
    <source>
        <dbReference type="EMBL" id="MEJ2903555.1"/>
    </source>
</evidence>
<reference evidence="9 10" key="1">
    <citation type="submission" date="2024-03" db="EMBL/GenBank/DDBJ databases">
        <title>Sequence of Lycoming College Course Isolates.</title>
        <authorList>
            <person name="Plotts O."/>
            <person name="Newman J."/>
        </authorList>
    </citation>
    <scope>NUCLEOTIDE SEQUENCE [LARGE SCALE GENOMIC DNA]</scope>
    <source>
        <strain evidence="9 10">CJB-3</strain>
    </source>
</reference>
<feature type="domain" description="TonB-dependent receptor plug" evidence="8">
    <location>
        <begin position="128"/>
        <end position="268"/>
    </location>
</feature>
<dbReference type="Pfam" id="PF07715">
    <property type="entry name" value="Plug"/>
    <property type="match status" value="1"/>
</dbReference>
<dbReference type="Proteomes" id="UP001378956">
    <property type="component" value="Unassembled WGS sequence"/>
</dbReference>
<comment type="caution">
    <text evidence="9">The sequence shown here is derived from an EMBL/GenBank/DDBJ whole genome shotgun (WGS) entry which is preliminary data.</text>
</comment>
<keyword evidence="5 7" id="KW-0472">Membrane</keyword>
<evidence type="ECO:0000256" key="5">
    <source>
        <dbReference type="ARBA" id="ARBA00023136"/>
    </source>
</evidence>
<evidence type="ECO:0000256" key="4">
    <source>
        <dbReference type="ARBA" id="ARBA00022692"/>
    </source>
</evidence>
<evidence type="ECO:0000256" key="6">
    <source>
        <dbReference type="ARBA" id="ARBA00023237"/>
    </source>
</evidence>
<name>A0ABU8NMS3_9SPHI</name>
<accession>A0ABU8NMS3</accession>
<dbReference type="PROSITE" id="PS52016">
    <property type="entry name" value="TONB_DEPENDENT_REC_3"/>
    <property type="match status" value="1"/>
</dbReference>
<keyword evidence="2 7" id="KW-0813">Transport</keyword>
<sequence length="1082" mass="117975">MNAILYKNKILGVLMLLQIALGTIFFSGYAQSTTAIHINGVVKDATDNQPLPGVSVINKSTNNGSSTDDQGRYSINMPVGSTIVFRMLGYKAKEIVVKAGDTNIEIQLESDQKTLNDVVVIGYQKVSRRKASAAITSVDPKSIADVPAPSLSTLLQGRVAGLNVQNFSGEPGVRSTVVLRGNTAVSRNIDNNPNSASGKASLARAISGPLYVVDNVMQSTEDIAALNFGNGTSTDVLAGIPISDIENIDILKDASAAAVYGSRGANGVILITTKKGLTGKTQINFSTYHGITERPNLDKVLIGAEEGRAKMELINHYGTYDNLKNIPQILTDSLNSAFNNANDYRGQLYQTGKVDNYDLSFTGGTEQFTYRYGLNYYSEDGIIKKSGFDRYSINSRMGVKLAPKLDVGVQIRYNRLDRPRSVSDLSGGNSPFNGGYYASSPLPSSNLFLPDANRDFIFGNTNIQTDANTNNSLSISPTIDWKISDKWLFNTIISYETANSRKDTFTPGTVRRSGTGYATSFVDNSANYLMSNTIQFSTTINDTHHLNLLAGQNTEFHQYRATYAEADGIPNDQISVVKVINKMGSYAYSDLIESGIQTAFFRANYDFKGRYLFSGVINADASSKFGKGNRVGFFPSFSAGWIVSDEPFMKGASSWLTLFKIRGSYGITGRQPDGGDSYLSFNTYNVGAGSFPGSSNPSTGQNESNTYNGVPSVSPNFSGGLSNSELTWEHSKQANIGVDLTFLNGRFNFVADAYVRNTTEGIFTLALPITTGYSTITSNAIGTRNSGIETQFIAHYFNPSKAFQWETNFNFAFNKNLITSLPNGGRDIYLDKFLLRQGQSINQYNVFEQTGIYATDGDVPVNPIDGSVLSFYGYPFKGGDPIWKDQNGDGILDATDYVPAGNPNPKMTGGMVNTFSYKNFSLSVFATFTLGRDIYNDYLVGKLSHLVPTDDGDPDPLHALSNNAFPYLNGINYWRNPGDNANYPSLSSFSGTRYKYAAVSSRWVENGSYIRIKTATLAYAFKPKVLQRLSLSRLRVYAMADNLHIFQSANLPDAEQVDAFGIYNGSGYAIPKKYTIGLEIGL</sequence>
<dbReference type="InterPro" id="IPR037066">
    <property type="entry name" value="Plug_dom_sf"/>
</dbReference>
<dbReference type="Pfam" id="PF13715">
    <property type="entry name" value="CarbopepD_reg_2"/>
    <property type="match status" value="1"/>
</dbReference>
<keyword evidence="10" id="KW-1185">Reference proteome</keyword>
<dbReference type="InterPro" id="IPR023997">
    <property type="entry name" value="TonB-dep_OMP_SusC/RagA_CS"/>
</dbReference>
<keyword evidence="6 7" id="KW-0998">Cell outer membrane</keyword>
<dbReference type="InterPro" id="IPR008969">
    <property type="entry name" value="CarboxyPept-like_regulatory"/>
</dbReference>
<evidence type="ECO:0000256" key="7">
    <source>
        <dbReference type="PROSITE-ProRule" id="PRU01360"/>
    </source>
</evidence>
<dbReference type="SUPFAM" id="SSF56935">
    <property type="entry name" value="Porins"/>
    <property type="match status" value="1"/>
</dbReference>
<comment type="subcellular location">
    <subcellularLocation>
        <location evidence="1 7">Cell outer membrane</location>
        <topology evidence="1 7">Multi-pass membrane protein</topology>
    </subcellularLocation>
</comment>
<dbReference type="Gene3D" id="2.40.170.20">
    <property type="entry name" value="TonB-dependent receptor, beta-barrel domain"/>
    <property type="match status" value="1"/>
</dbReference>
<dbReference type="InterPro" id="IPR023996">
    <property type="entry name" value="TonB-dep_OMP_SusC/RagA"/>
</dbReference>
<organism evidence="9 10">
    <name type="scientific">Pedobacter panaciterrae</name>
    <dbReference type="NCBI Taxonomy" id="363849"/>
    <lineage>
        <taxon>Bacteria</taxon>
        <taxon>Pseudomonadati</taxon>
        <taxon>Bacteroidota</taxon>
        <taxon>Sphingobacteriia</taxon>
        <taxon>Sphingobacteriales</taxon>
        <taxon>Sphingobacteriaceae</taxon>
        <taxon>Pedobacter</taxon>
    </lineage>
</organism>
<dbReference type="RefSeq" id="WP_288879154.1">
    <property type="nucleotide sequence ID" value="NZ_CBFGNQ010000047.1"/>
</dbReference>
<comment type="similarity">
    <text evidence="7">Belongs to the TonB-dependent receptor family.</text>
</comment>
<dbReference type="SUPFAM" id="SSF49464">
    <property type="entry name" value="Carboxypeptidase regulatory domain-like"/>
    <property type="match status" value="1"/>
</dbReference>
<dbReference type="InterPro" id="IPR036942">
    <property type="entry name" value="Beta-barrel_TonB_sf"/>
</dbReference>
<evidence type="ECO:0000259" key="8">
    <source>
        <dbReference type="Pfam" id="PF07715"/>
    </source>
</evidence>
<dbReference type="InterPro" id="IPR012910">
    <property type="entry name" value="Plug_dom"/>
</dbReference>
<dbReference type="EMBL" id="JBBEUB010000004">
    <property type="protein sequence ID" value="MEJ2903555.1"/>
    <property type="molecule type" value="Genomic_DNA"/>
</dbReference>
<evidence type="ECO:0000256" key="3">
    <source>
        <dbReference type="ARBA" id="ARBA00022452"/>
    </source>
</evidence>
<dbReference type="Gene3D" id="2.170.130.10">
    <property type="entry name" value="TonB-dependent receptor, plug domain"/>
    <property type="match status" value="1"/>
</dbReference>
<dbReference type="InterPro" id="IPR018247">
    <property type="entry name" value="EF_Hand_1_Ca_BS"/>
</dbReference>
<evidence type="ECO:0000313" key="10">
    <source>
        <dbReference type="Proteomes" id="UP001378956"/>
    </source>
</evidence>
<dbReference type="Gene3D" id="2.60.40.1120">
    <property type="entry name" value="Carboxypeptidase-like, regulatory domain"/>
    <property type="match status" value="1"/>
</dbReference>
<dbReference type="InterPro" id="IPR039426">
    <property type="entry name" value="TonB-dep_rcpt-like"/>
</dbReference>
<proteinExistence type="inferred from homology"/>
<protein>
    <submittedName>
        <fullName evidence="9">SusC/RagA family TonB-linked outer membrane protein</fullName>
    </submittedName>
</protein>